<reference evidence="3 4" key="1">
    <citation type="submission" date="2024-12" db="EMBL/GenBank/DDBJ databases">
        <title>Forecasting of Potato common scab and diversities of Pathogenic streptomyces spp. in china.</title>
        <authorList>
            <person name="Handique U."/>
            <person name="Wu J."/>
        </authorList>
    </citation>
    <scope>NUCLEOTIDE SEQUENCE [LARGE SCALE GENOMIC DNA]</scope>
    <source>
        <strain evidence="3 4">ZRIMU1585</strain>
    </source>
</reference>
<evidence type="ECO:0000313" key="3">
    <source>
        <dbReference type="EMBL" id="MFM9652016.1"/>
    </source>
</evidence>
<keyword evidence="4" id="KW-1185">Reference proteome</keyword>
<dbReference type="Gene3D" id="2.40.128.630">
    <property type="match status" value="1"/>
</dbReference>
<organism evidence="3 4">
    <name type="scientific">Streptomyces galilaeus</name>
    <dbReference type="NCBI Taxonomy" id="33899"/>
    <lineage>
        <taxon>Bacteria</taxon>
        <taxon>Bacillati</taxon>
        <taxon>Actinomycetota</taxon>
        <taxon>Actinomycetes</taxon>
        <taxon>Kitasatosporales</taxon>
        <taxon>Streptomycetaceae</taxon>
        <taxon>Streptomyces</taxon>
    </lineage>
</organism>
<dbReference type="InterPro" id="IPR015943">
    <property type="entry name" value="WD40/YVTN_repeat-like_dom_sf"/>
</dbReference>
<dbReference type="RefSeq" id="WP_369280474.1">
    <property type="nucleotide sequence ID" value="NZ_JBJVMW010000031.1"/>
</dbReference>
<feature type="domain" description="Pyrrolo-quinoline quinone repeat" evidence="2">
    <location>
        <begin position="82"/>
        <end position="176"/>
    </location>
</feature>
<name>A0ABW9IVL3_STRGJ</name>
<evidence type="ECO:0000313" key="4">
    <source>
        <dbReference type="Proteomes" id="UP001631993"/>
    </source>
</evidence>
<dbReference type="InterPro" id="IPR011047">
    <property type="entry name" value="Quinoprotein_ADH-like_sf"/>
</dbReference>
<protein>
    <submittedName>
        <fullName evidence="3">PQQ-binding-like beta-propeller repeat protein</fullName>
    </submittedName>
</protein>
<dbReference type="PANTHER" id="PTHR34512">
    <property type="entry name" value="CELL SURFACE PROTEIN"/>
    <property type="match status" value="1"/>
</dbReference>
<evidence type="ECO:0000259" key="2">
    <source>
        <dbReference type="Pfam" id="PF13360"/>
    </source>
</evidence>
<accession>A0ABW9IVL3</accession>
<feature type="compositionally biased region" description="Gly residues" evidence="1">
    <location>
        <begin position="42"/>
        <end position="55"/>
    </location>
</feature>
<dbReference type="Pfam" id="PF13360">
    <property type="entry name" value="PQQ_2"/>
    <property type="match status" value="2"/>
</dbReference>
<dbReference type="InterPro" id="IPR018391">
    <property type="entry name" value="PQQ_b-propeller_rpt"/>
</dbReference>
<sequence>MGRDSVPADRFSRRRALRLAGGGLTLAVLAVGAAGCREDGSEVGGSGGSGDGASGGDKATTGGAGKDGAGKDGAGKDGQAPEPLWTKTTSALTYGDNDELVAAGGVVIASGEPLAALNATSGKEQWSLKDGAVPGAPMLLGKGTLYLASAGYDGTVAGYDPASGKETWRSHLGKEYRQPRPIAADDEQLYVVAEILEADGSSKTNVIAALNSTTGRLAWKEQRDLGTEENGIHAQVQGRHLVYTDFKKNLTVRDTATGKQVWTHRTTKTNYGFFAVYKDLVIVPQGPKLQAFSLADGSAKWSVETAESYVAFKEPAVLDDVLYIADSDRTLRALDPRTGKKIWQSDSLADAKLTVPRQYVKAGGLLYAATALDEQGGVIAIDPKTGAVRWTFNDKSGDYHAWLVATDGKHVFALHGTKLHALPV</sequence>
<dbReference type="Proteomes" id="UP001631993">
    <property type="component" value="Unassembled WGS sequence"/>
</dbReference>
<dbReference type="PANTHER" id="PTHR34512:SF30">
    <property type="entry name" value="OUTER MEMBRANE PROTEIN ASSEMBLY FACTOR BAMB"/>
    <property type="match status" value="1"/>
</dbReference>
<gene>
    <name evidence="3" type="ORF">ACKI1S_38520</name>
</gene>
<dbReference type="SMART" id="SM00564">
    <property type="entry name" value="PQQ"/>
    <property type="match status" value="6"/>
</dbReference>
<dbReference type="EMBL" id="JBJVNE010000025">
    <property type="protein sequence ID" value="MFM9652016.1"/>
    <property type="molecule type" value="Genomic_DNA"/>
</dbReference>
<feature type="region of interest" description="Disordered" evidence="1">
    <location>
        <begin position="38"/>
        <end position="84"/>
    </location>
</feature>
<dbReference type="InterPro" id="IPR002372">
    <property type="entry name" value="PQQ_rpt_dom"/>
</dbReference>
<dbReference type="Gene3D" id="2.130.10.10">
    <property type="entry name" value="YVTN repeat-like/Quinoprotein amine dehydrogenase"/>
    <property type="match status" value="1"/>
</dbReference>
<comment type="caution">
    <text evidence="3">The sequence shown here is derived from an EMBL/GenBank/DDBJ whole genome shotgun (WGS) entry which is preliminary data.</text>
</comment>
<proteinExistence type="predicted"/>
<evidence type="ECO:0000256" key="1">
    <source>
        <dbReference type="SAM" id="MobiDB-lite"/>
    </source>
</evidence>
<feature type="domain" description="Pyrrolo-quinoline quinone repeat" evidence="2">
    <location>
        <begin position="205"/>
        <end position="346"/>
    </location>
</feature>
<dbReference type="SUPFAM" id="SSF50998">
    <property type="entry name" value="Quinoprotein alcohol dehydrogenase-like"/>
    <property type="match status" value="1"/>
</dbReference>